<evidence type="ECO:0000313" key="1">
    <source>
        <dbReference type="EMBL" id="EFA81834.1"/>
    </source>
</evidence>
<dbReference type="EMBL" id="ADBJ01000022">
    <property type="protein sequence ID" value="EFA81834.1"/>
    <property type="molecule type" value="Genomic_DNA"/>
</dbReference>
<comment type="caution">
    <text evidence="1">The sequence shown here is derived from an EMBL/GenBank/DDBJ whole genome shotgun (WGS) entry which is preliminary data.</text>
</comment>
<protein>
    <submittedName>
        <fullName evidence="1">Uncharacterized protein</fullName>
    </submittedName>
</protein>
<dbReference type="InParanoid" id="D3B9C2"/>
<sequence>MPPFQCWIHFNSDKDELTFRDITNYNRLIPLIRESKQLGLGDGPIYLYANKELTEFLDPEHPVNTTTNHIYLRQVPASSSSNQQNNIINLKSNTTGRSEYNVTKIIHLPATIMVPTHPEPLKLYENALNLYDDGYWTCDICNSDNLSPDETFYHSQNEFDICLRCYLQLSK</sequence>
<dbReference type="RefSeq" id="XP_020433951.1">
    <property type="nucleotide sequence ID" value="XM_020575962.1"/>
</dbReference>
<dbReference type="GeneID" id="31360552"/>
<name>D3B9C2_HETP5</name>
<reference evidence="1 2" key="1">
    <citation type="journal article" date="2011" name="Genome Res.">
        <title>Phylogeny-wide analysis of social amoeba genomes highlights ancient origins for complex intercellular communication.</title>
        <authorList>
            <person name="Heidel A.J."/>
            <person name="Lawal H.M."/>
            <person name="Felder M."/>
            <person name="Schilde C."/>
            <person name="Helps N.R."/>
            <person name="Tunggal B."/>
            <person name="Rivero F."/>
            <person name="John U."/>
            <person name="Schleicher M."/>
            <person name="Eichinger L."/>
            <person name="Platzer M."/>
            <person name="Noegel A.A."/>
            <person name="Schaap P."/>
            <person name="Gloeckner G."/>
        </authorList>
    </citation>
    <scope>NUCLEOTIDE SEQUENCE [LARGE SCALE GENOMIC DNA]</scope>
    <source>
        <strain evidence="2">ATCC 26659 / Pp 5 / PN500</strain>
    </source>
</reference>
<evidence type="ECO:0000313" key="2">
    <source>
        <dbReference type="Proteomes" id="UP000001396"/>
    </source>
</evidence>
<dbReference type="Proteomes" id="UP000001396">
    <property type="component" value="Unassembled WGS sequence"/>
</dbReference>
<proteinExistence type="predicted"/>
<accession>D3B9C2</accession>
<keyword evidence="2" id="KW-1185">Reference proteome</keyword>
<gene>
    <name evidence="1" type="ORF">PPL_05066</name>
</gene>
<dbReference type="AlphaFoldDB" id="D3B9C2"/>
<organism evidence="1 2">
    <name type="scientific">Heterostelium pallidum (strain ATCC 26659 / Pp 5 / PN500)</name>
    <name type="common">Cellular slime mold</name>
    <name type="synonym">Polysphondylium pallidum</name>
    <dbReference type="NCBI Taxonomy" id="670386"/>
    <lineage>
        <taxon>Eukaryota</taxon>
        <taxon>Amoebozoa</taxon>
        <taxon>Evosea</taxon>
        <taxon>Eumycetozoa</taxon>
        <taxon>Dictyostelia</taxon>
        <taxon>Acytosteliales</taxon>
        <taxon>Acytosteliaceae</taxon>
        <taxon>Heterostelium</taxon>
    </lineage>
</organism>